<dbReference type="InterPro" id="IPR029063">
    <property type="entry name" value="SAM-dependent_MTases_sf"/>
</dbReference>
<keyword evidence="4" id="KW-1185">Reference proteome</keyword>
<dbReference type="EMBL" id="QVEU01000003">
    <property type="protein sequence ID" value="RGB76412.1"/>
    <property type="molecule type" value="Genomic_DNA"/>
</dbReference>
<dbReference type="Proteomes" id="UP000261011">
    <property type="component" value="Unassembled WGS sequence"/>
</dbReference>
<dbReference type="Pfam" id="PF03602">
    <property type="entry name" value="Cons_hypoth95"/>
    <property type="match status" value="1"/>
</dbReference>
<dbReference type="SUPFAM" id="SSF53335">
    <property type="entry name" value="S-adenosyl-L-methionine-dependent methyltransferases"/>
    <property type="match status" value="1"/>
</dbReference>
<dbReference type="GO" id="GO:0052913">
    <property type="term" value="F:16S rRNA (guanine(966)-N(2))-methyltransferase activity"/>
    <property type="evidence" value="ECO:0007669"/>
    <property type="project" value="UniProtKB-EC"/>
</dbReference>
<dbReference type="AlphaFoldDB" id="A0A3E2TIA7"/>
<comment type="caution">
    <text evidence="3">The sequence shown here is derived from an EMBL/GenBank/DDBJ whole genome shotgun (WGS) entry which is preliminary data.</text>
</comment>
<evidence type="ECO:0000256" key="1">
    <source>
        <dbReference type="ARBA" id="ARBA00022603"/>
    </source>
</evidence>
<dbReference type="RefSeq" id="WP_117521364.1">
    <property type="nucleotide sequence ID" value="NZ_JAGGLS010000003.1"/>
</dbReference>
<organism evidence="3 4">
    <name type="scientific">Anaerococcus nagyae</name>
    <dbReference type="NCBI Taxonomy" id="1755241"/>
    <lineage>
        <taxon>Bacteria</taxon>
        <taxon>Bacillati</taxon>
        <taxon>Bacillota</taxon>
        <taxon>Tissierellia</taxon>
        <taxon>Tissierellales</taxon>
        <taxon>Peptoniphilaceae</taxon>
        <taxon>Anaerococcus</taxon>
    </lineage>
</organism>
<keyword evidence="1 3" id="KW-0489">Methyltransferase</keyword>
<evidence type="ECO:0000313" key="4">
    <source>
        <dbReference type="Proteomes" id="UP000261011"/>
    </source>
</evidence>
<dbReference type="EC" id="2.1.1.171" evidence="3"/>
<dbReference type="PANTHER" id="PTHR43542">
    <property type="entry name" value="METHYLTRANSFERASE"/>
    <property type="match status" value="1"/>
</dbReference>
<keyword evidence="2 3" id="KW-0808">Transferase</keyword>
<dbReference type="NCBIfam" id="TIGR00095">
    <property type="entry name" value="16S rRNA (guanine(966)-N(2))-methyltransferase RsmD"/>
    <property type="match status" value="1"/>
</dbReference>
<dbReference type="CDD" id="cd02440">
    <property type="entry name" value="AdoMet_MTases"/>
    <property type="match status" value="1"/>
</dbReference>
<gene>
    <name evidence="3" type="primary">rsmD</name>
    <name evidence="3" type="ORF">DXA39_04380</name>
</gene>
<proteinExistence type="predicted"/>
<name>A0A3E2TIA7_9FIRM</name>
<dbReference type="InterPro" id="IPR002052">
    <property type="entry name" value="DNA_methylase_N6_adenine_CS"/>
</dbReference>
<dbReference type="PIRSF" id="PIRSF004553">
    <property type="entry name" value="CHP00095"/>
    <property type="match status" value="1"/>
</dbReference>
<dbReference type="PROSITE" id="PS00092">
    <property type="entry name" value="N6_MTASE"/>
    <property type="match status" value="1"/>
</dbReference>
<dbReference type="GO" id="GO:0003676">
    <property type="term" value="F:nucleic acid binding"/>
    <property type="evidence" value="ECO:0007669"/>
    <property type="project" value="InterPro"/>
</dbReference>
<reference evidence="3 4" key="1">
    <citation type="submission" date="2018-08" db="EMBL/GenBank/DDBJ databases">
        <title>A genome reference for cultivated species of the human gut microbiota.</title>
        <authorList>
            <person name="Zou Y."/>
            <person name="Xue W."/>
            <person name="Luo G."/>
        </authorList>
    </citation>
    <scope>NUCLEOTIDE SEQUENCE [LARGE SCALE GENOMIC DNA]</scope>
    <source>
        <strain evidence="3 4">OF01-3</strain>
    </source>
</reference>
<accession>A0A3E2TIA7</accession>
<dbReference type="InterPro" id="IPR004398">
    <property type="entry name" value="RNA_MeTrfase_RsmD"/>
</dbReference>
<protein>
    <submittedName>
        <fullName evidence="3">16S rRNA (Guanine(966)-N(2))-methyltransferase RsmD</fullName>
        <ecNumber evidence="3">2.1.1.171</ecNumber>
    </submittedName>
</protein>
<dbReference type="OrthoDB" id="9803017at2"/>
<dbReference type="Gene3D" id="3.40.50.150">
    <property type="entry name" value="Vaccinia Virus protein VP39"/>
    <property type="match status" value="1"/>
</dbReference>
<evidence type="ECO:0000313" key="3">
    <source>
        <dbReference type="EMBL" id="RGB76412.1"/>
    </source>
</evidence>
<sequence>MRVVAGKYKGFNLDAPKHKNTRPTDNKVKEAIFDMLYPIKKESTALDLFSGSGQIGIEFLSRGLKLVCFNEIDNSSFRVLKANLAKIKDDNYILNKLDYKLALETYRDKDIKFDYVFLDPPYDKDFIDHSLRLILDYELLNEEGIVITESDRELNFSEKYDFYLYKEKTYGRKIIKIYIK</sequence>
<evidence type="ECO:0000256" key="2">
    <source>
        <dbReference type="ARBA" id="ARBA00022679"/>
    </source>
</evidence>
<dbReference type="PANTHER" id="PTHR43542:SF1">
    <property type="entry name" value="METHYLTRANSFERASE"/>
    <property type="match status" value="1"/>
</dbReference>